<dbReference type="InterPro" id="IPR015943">
    <property type="entry name" value="WD40/YVTN_repeat-like_dom_sf"/>
</dbReference>
<dbReference type="Pfam" id="PF23414">
    <property type="entry name" value="Beta-prop_EML_2"/>
    <property type="match status" value="1"/>
</dbReference>
<dbReference type="Pfam" id="PF00400">
    <property type="entry name" value="WD40"/>
    <property type="match status" value="7"/>
</dbReference>
<dbReference type="PROSITE" id="PS50082">
    <property type="entry name" value="WD_REPEATS_2"/>
    <property type="match status" value="11"/>
</dbReference>
<gene>
    <name evidence="6" type="ordered locus">AM1_4295</name>
</gene>
<dbReference type="Gene3D" id="3.40.50.300">
    <property type="entry name" value="P-loop containing nucleotide triphosphate hydrolases"/>
    <property type="match status" value="1"/>
</dbReference>
<dbReference type="PROSITE" id="PS50294">
    <property type="entry name" value="WD_REPEATS_REGION"/>
    <property type="match status" value="11"/>
</dbReference>
<keyword evidence="2" id="KW-0677">Repeat</keyword>
<evidence type="ECO:0000259" key="4">
    <source>
        <dbReference type="Pfam" id="PF20703"/>
    </source>
</evidence>
<dbReference type="InterPro" id="IPR036322">
    <property type="entry name" value="WD40_repeat_dom_sf"/>
</dbReference>
<reference evidence="6 7" key="1">
    <citation type="journal article" date="2008" name="Proc. Natl. Acad. Sci. U.S.A.">
        <title>Niche adaptation and genome expansion in the chlorophyll d-producing cyanobacterium Acaryochloris marina.</title>
        <authorList>
            <person name="Swingley W.D."/>
            <person name="Chen M."/>
            <person name="Cheung P.C."/>
            <person name="Conrad A.L."/>
            <person name="Dejesa L.C."/>
            <person name="Hao J."/>
            <person name="Honchak B.M."/>
            <person name="Karbach L.E."/>
            <person name="Kurdoglu A."/>
            <person name="Lahiri S."/>
            <person name="Mastrian S.D."/>
            <person name="Miyashita H."/>
            <person name="Page L."/>
            <person name="Ramakrishna P."/>
            <person name="Satoh S."/>
            <person name="Sattley W.M."/>
            <person name="Shimada Y."/>
            <person name="Taylor H.L."/>
            <person name="Tomo T."/>
            <person name="Tsuchiya T."/>
            <person name="Wang Z.T."/>
            <person name="Raymond J."/>
            <person name="Mimuro M."/>
            <person name="Blankenship R.E."/>
            <person name="Touchman J.W."/>
        </authorList>
    </citation>
    <scope>NUCLEOTIDE SEQUENCE [LARGE SCALE GENOMIC DNA]</scope>
    <source>
        <strain evidence="7">MBIC 11017</strain>
    </source>
</reference>
<evidence type="ECO:0000256" key="3">
    <source>
        <dbReference type="PROSITE-ProRule" id="PRU00221"/>
    </source>
</evidence>
<dbReference type="FunFam" id="2.130.10.10:FF:000228">
    <property type="entry name" value="COMPASS-like H3K4 histone methylase component WDR5A"/>
    <property type="match status" value="1"/>
</dbReference>
<dbReference type="STRING" id="329726.AM1_4295"/>
<dbReference type="KEGG" id="amr:AM1_4295"/>
<dbReference type="InterPro" id="IPR011047">
    <property type="entry name" value="Quinoprotein_ADH-like_sf"/>
</dbReference>
<feature type="repeat" description="WD" evidence="3">
    <location>
        <begin position="710"/>
        <end position="751"/>
    </location>
</feature>
<dbReference type="InterPro" id="IPR027417">
    <property type="entry name" value="P-loop_NTPase"/>
</dbReference>
<dbReference type="InterPro" id="IPR049052">
    <property type="entry name" value="nSTAND1"/>
</dbReference>
<evidence type="ECO:0000259" key="5">
    <source>
        <dbReference type="Pfam" id="PF23414"/>
    </source>
</evidence>
<keyword evidence="7" id="KW-1185">Reference proteome</keyword>
<dbReference type="InterPro" id="IPR020472">
    <property type="entry name" value="WD40_PAC1"/>
</dbReference>
<accession>B0CDS2</accession>
<dbReference type="Gene3D" id="2.130.10.10">
    <property type="entry name" value="YVTN repeat-like/Quinoprotein amine dehydrogenase"/>
    <property type="match status" value="6"/>
</dbReference>
<dbReference type="SUPFAM" id="SSF50998">
    <property type="entry name" value="Quinoprotein alcohol dehydrogenase-like"/>
    <property type="match status" value="1"/>
</dbReference>
<feature type="repeat" description="WD" evidence="3">
    <location>
        <begin position="925"/>
        <end position="966"/>
    </location>
</feature>
<feature type="repeat" description="WD" evidence="3">
    <location>
        <begin position="1054"/>
        <end position="1095"/>
    </location>
</feature>
<dbReference type="PRINTS" id="PR00320">
    <property type="entry name" value="GPROTEINBRPT"/>
</dbReference>
<evidence type="ECO:0000256" key="2">
    <source>
        <dbReference type="ARBA" id="ARBA00022737"/>
    </source>
</evidence>
<sequence length="1128" mass="125155">MESLLFRNVREVNMVNDSSPRKIDIGQGAKGNIGQNVIGSTYIEQQLLITPETIKLNSFQARSPYKALKRFDVDDVEYFFGRYQLAQALQVALKTKNLVLVLGASGSGKSSVVRAKIIPEFLSTSSNHHGFVLTPGKNPFQSLYTSLIGRDKTGLDKDYRFDESQTEFILKEKSNVFSQIAYRLKEQNTEWLVFIDQFEELFTRCTNLQQRKNFINSITKIADSKDCSLKIMLAMRADFLEQFSPYAQFGKAVQQEIYLVTDMPEDELELAIKGPAAKHGVRFEPKLVREIIHDVQGQAGALPLMQYTLDQLWKYEFEHDELNDRILNTQNYRALGKVRGTLEKHVNKIYEELGTDGQQAVKQIFLSLVKLIETDGVSKPVSQSMARSKFYGATVQATIDRLINENLLVSNSECLNLSGLPKQETKNSSAQQATIEIAHEILLSSWKMLEGWIDETKETLLIKSRLVEDLGRWNETCQSNEELLKGSFLEKVIELRSSNRFELQSLTLSADENKYINASLRFQKRELKRARSIAIGASIGSVLMAGTAIFALFQTQSAQRQRVKQLATNSKALAESQPVQAIINAIAAKRLSQSAFVQFPDRPQFDFVDDSLLTAVLANRERNQFIHKSSVMSVAFSPDGQHIVSGSGDNTVQIWNAKTGDLIGKPLKGHKSYVMSVAFSPDGQHIVSGSYDKTVRLWDAKTGAPIGKPLKGHKSVVESVAFSPDGQLIASNSSDKTMRLWDAKTGDPIGKPFKGHEDTVMSVAFSPDGQHIVSGSYDKTVRLWDTETGSSISKPLKGHEDFVRSVAFSPDGQHIASGSRDKTIRVWDAKTGEIIGKPLKGHEDFVRSVAFSPDGQHIASGSWDKTIRVWDAKTGEIIGKPLKGHESAVMSVAFSPDGQHIASGSNDNTVRLWNAKTGDPVGKPLKGHKSLVRTVTFSPDGQHIVSGSGDKTLRLWDAKTGDPVGKPLRGHKLPVMSVAFSPDSQRIVSSSGDRTIRFWDAKTGDPIGKPLRGHELSIMSVAFSPDSQRIVSGSWDKTIRLWDAKTGDLIGKPLKGHESSVMSVAFSLDGQRIISSSDDKSVRIWNISDLKSLLSTACHQLYYHSIFKQPTKGEDIVIEAMQACDHYI</sequence>
<evidence type="ECO:0000313" key="6">
    <source>
        <dbReference type="EMBL" id="ABW29274.1"/>
    </source>
</evidence>
<dbReference type="AlphaFoldDB" id="B0CDS2"/>
<dbReference type="InterPro" id="IPR019775">
    <property type="entry name" value="WD40_repeat_CS"/>
</dbReference>
<evidence type="ECO:0000256" key="1">
    <source>
        <dbReference type="ARBA" id="ARBA00022574"/>
    </source>
</evidence>
<dbReference type="PROSITE" id="PS00678">
    <property type="entry name" value="WD_REPEATS_1"/>
    <property type="match status" value="10"/>
</dbReference>
<feature type="repeat" description="WD" evidence="3">
    <location>
        <begin position="753"/>
        <end position="794"/>
    </location>
</feature>
<dbReference type="CDD" id="cd00200">
    <property type="entry name" value="WD40"/>
    <property type="match status" value="1"/>
</dbReference>
<feature type="repeat" description="WD" evidence="3">
    <location>
        <begin position="882"/>
        <end position="923"/>
    </location>
</feature>
<dbReference type="Proteomes" id="UP000000268">
    <property type="component" value="Chromosome"/>
</dbReference>
<dbReference type="InterPro" id="IPR055442">
    <property type="entry name" value="Beta-prop_EML-like_2nd"/>
</dbReference>
<feature type="repeat" description="WD" evidence="3">
    <location>
        <begin position="839"/>
        <end position="880"/>
    </location>
</feature>
<dbReference type="HOGENOM" id="CLU_002352_0_0_3"/>
<dbReference type="SUPFAM" id="SSF52540">
    <property type="entry name" value="P-loop containing nucleoside triphosphate hydrolases"/>
    <property type="match status" value="1"/>
</dbReference>
<dbReference type="PANTHER" id="PTHR22847">
    <property type="entry name" value="WD40 REPEAT PROTEIN"/>
    <property type="match status" value="1"/>
</dbReference>
<dbReference type="eggNOG" id="COG2319">
    <property type="taxonomic scope" value="Bacteria"/>
</dbReference>
<feature type="repeat" description="WD" evidence="3">
    <location>
        <begin position="796"/>
        <end position="837"/>
    </location>
</feature>
<dbReference type="Pfam" id="PF20703">
    <property type="entry name" value="nSTAND1"/>
    <property type="match status" value="1"/>
</dbReference>
<feature type="repeat" description="WD" evidence="3">
    <location>
        <begin position="667"/>
        <end position="708"/>
    </location>
</feature>
<evidence type="ECO:0000313" key="7">
    <source>
        <dbReference type="Proteomes" id="UP000000268"/>
    </source>
</evidence>
<feature type="domain" description="Novel STAND NTPase 1" evidence="4">
    <location>
        <begin position="64"/>
        <end position="479"/>
    </location>
</feature>
<feature type="repeat" description="WD" evidence="3">
    <location>
        <begin position="968"/>
        <end position="1009"/>
    </location>
</feature>
<dbReference type="SUPFAM" id="SSF50978">
    <property type="entry name" value="WD40 repeat-like"/>
    <property type="match status" value="1"/>
</dbReference>
<protein>
    <submittedName>
        <fullName evidence="6">WD-40 repeat protein</fullName>
    </submittedName>
</protein>
<dbReference type="PANTHER" id="PTHR22847:SF637">
    <property type="entry name" value="WD REPEAT DOMAIN 5B"/>
    <property type="match status" value="1"/>
</dbReference>
<organism evidence="6 7">
    <name type="scientific">Acaryochloris marina (strain MBIC 11017)</name>
    <dbReference type="NCBI Taxonomy" id="329726"/>
    <lineage>
        <taxon>Bacteria</taxon>
        <taxon>Bacillati</taxon>
        <taxon>Cyanobacteriota</taxon>
        <taxon>Cyanophyceae</taxon>
        <taxon>Acaryochloridales</taxon>
        <taxon>Acaryochloridaceae</taxon>
        <taxon>Acaryochloris</taxon>
    </lineage>
</organism>
<proteinExistence type="predicted"/>
<keyword evidence="1 3" id="KW-0853">WD repeat</keyword>
<dbReference type="EMBL" id="CP000828">
    <property type="protein sequence ID" value="ABW29274.1"/>
    <property type="molecule type" value="Genomic_DNA"/>
</dbReference>
<feature type="repeat" description="WD" evidence="3">
    <location>
        <begin position="627"/>
        <end position="665"/>
    </location>
</feature>
<dbReference type="eggNOG" id="COG1672">
    <property type="taxonomic scope" value="Bacteria"/>
</dbReference>
<dbReference type="SMART" id="SM00320">
    <property type="entry name" value="WD40"/>
    <property type="match status" value="11"/>
</dbReference>
<name>B0CDS2_ACAM1</name>
<feature type="domain" description="EML-like second beta-propeller" evidence="5">
    <location>
        <begin position="762"/>
        <end position="921"/>
    </location>
</feature>
<dbReference type="InterPro" id="IPR001680">
    <property type="entry name" value="WD40_rpt"/>
</dbReference>
<feature type="repeat" description="WD" evidence="3">
    <location>
        <begin position="1011"/>
        <end position="1052"/>
    </location>
</feature>